<dbReference type="InterPro" id="IPR035914">
    <property type="entry name" value="Sperma_CUB_dom_sf"/>
</dbReference>
<dbReference type="Proteomes" id="UP001160148">
    <property type="component" value="Unassembled WGS sequence"/>
</dbReference>
<dbReference type="InterPro" id="IPR001881">
    <property type="entry name" value="EGF-like_Ca-bd_dom"/>
</dbReference>
<feature type="domain" description="CUB" evidence="29">
    <location>
        <begin position="1598"/>
        <end position="1710"/>
    </location>
</feature>
<protein>
    <recommendedName>
        <fullName evidence="23">Cubilin</fullName>
    </recommendedName>
</protein>
<dbReference type="CDD" id="cd00054">
    <property type="entry name" value="EGF_CA"/>
    <property type="match status" value="6"/>
</dbReference>
<dbReference type="PANTHER" id="PTHR24251:SF50">
    <property type="entry name" value="ATTRACTIN-LIKE 1A"/>
    <property type="match status" value="1"/>
</dbReference>
<evidence type="ECO:0000256" key="8">
    <source>
        <dbReference type="ARBA" id="ARBA00022628"/>
    </source>
</evidence>
<evidence type="ECO:0000256" key="19">
    <source>
        <dbReference type="ARBA" id="ARBA00023221"/>
    </source>
</evidence>
<dbReference type="SMART" id="SM00181">
    <property type="entry name" value="EGF"/>
    <property type="match status" value="8"/>
</dbReference>
<evidence type="ECO:0000313" key="32">
    <source>
        <dbReference type="Proteomes" id="UP001160148"/>
    </source>
</evidence>
<dbReference type="PROSITE" id="PS01180">
    <property type="entry name" value="CUB"/>
    <property type="match status" value="24"/>
</dbReference>
<dbReference type="FunFam" id="2.10.25.10:FF:000260">
    <property type="entry name" value="Notch receptor 4"/>
    <property type="match status" value="1"/>
</dbReference>
<keyword evidence="17" id="KW-1207">Sterol metabolism</keyword>
<dbReference type="FunFam" id="2.60.120.290:FF:000013">
    <property type="entry name" value="Membrane frizzled-related protein"/>
    <property type="match status" value="7"/>
</dbReference>
<feature type="disulfide bond" evidence="27">
    <location>
        <begin position="496"/>
        <end position="505"/>
    </location>
</feature>
<dbReference type="SMART" id="SM00179">
    <property type="entry name" value="EGF_CA"/>
    <property type="match status" value="7"/>
</dbReference>
<feature type="domain" description="CUB" evidence="29">
    <location>
        <begin position="754"/>
        <end position="872"/>
    </location>
</feature>
<feature type="domain" description="CUB" evidence="29">
    <location>
        <begin position="3669"/>
        <end position="3783"/>
    </location>
</feature>
<keyword evidence="8" id="KW-0846">Cobalamin</keyword>
<keyword evidence="5 27" id="KW-0245">EGF-like domain</keyword>
<evidence type="ECO:0000256" key="5">
    <source>
        <dbReference type="ARBA" id="ARBA00022536"/>
    </source>
</evidence>
<comment type="caution">
    <text evidence="31">The sequence shown here is derived from an EMBL/GenBank/DDBJ whole genome shotgun (WGS) entry which is preliminary data.</text>
</comment>
<evidence type="ECO:0000259" key="30">
    <source>
        <dbReference type="PROSITE" id="PS50026"/>
    </source>
</evidence>
<dbReference type="FunFam" id="2.60.120.290:FF:000005">
    <property type="entry name" value="Procollagen C-endopeptidase enhancer 1"/>
    <property type="match status" value="6"/>
</dbReference>
<feature type="domain" description="CUB" evidence="29">
    <location>
        <begin position="3434"/>
        <end position="3553"/>
    </location>
</feature>
<evidence type="ECO:0000313" key="31">
    <source>
        <dbReference type="EMBL" id="CAI6369353.1"/>
    </source>
</evidence>
<dbReference type="GO" id="GO:0005886">
    <property type="term" value="C:plasma membrane"/>
    <property type="evidence" value="ECO:0007669"/>
    <property type="project" value="UniProtKB-SubCell"/>
</dbReference>
<feature type="domain" description="EGF-like" evidence="30">
    <location>
        <begin position="158"/>
        <end position="194"/>
    </location>
</feature>
<evidence type="ECO:0000256" key="20">
    <source>
        <dbReference type="ARBA" id="ARBA00023228"/>
    </source>
</evidence>
<comment type="caution">
    <text evidence="27">Lacks conserved residue(s) required for the propagation of feature annotation.</text>
</comment>
<proteinExistence type="predicted"/>
<evidence type="ECO:0000256" key="4">
    <source>
        <dbReference type="ARBA" id="ARBA00022475"/>
    </source>
</evidence>
<dbReference type="PANTHER" id="PTHR24251">
    <property type="entry name" value="OVOCHYMASE-RELATED"/>
    <property type="match status" value="1"/>
</dbReference>
<keyword evidence="7" id="KW-0597">Phosphoprotein</keyword>
<dbReference type="Gene3D" id="2.10.25.10">
    <property type="entry name" value="Laminin"/>
    <property type="match status" value="7"/>
</dbReference>
<dbReference type="SUPFAM" id="SSF49854">
    <property type="entry name" value="Spermadhesin, CUB domain"/>
    <property type="match status" value="26"/>
</dbReference>
<dbReference type="FunFam" id="2.10.25.10:FF:000038">
    <property type="entry name" value="Fibrillin 2"/>
    <property type="match status" value="2"/>
</dbReference>
<evidence type="ECO:0000256" key="22">
    <source>
        <dbReference type="ARBA" id="ARBA00023765"/>
    </source>
</evidence>
<feature type="signal peptide" evidence="28">
    <location>
        <begin position="1"/>
        <end position="22"/>
    </location>
</feature>
<dbReference type="InterPro" id="IPR024731">
    <property type="entry name" value="NELL2-like_EGF"/>
</dbReference>
<feature type="domain" description="CUB" evidence="29">
    <location>
        <begin position="994"/>
        <end position="1107"/>
    </location>
</feature>
<gene>
    <name evidence="31" type="ORF">MEUPH1_LOCUS23600</name>
</gene>
<dbReference type="CDD" id="cd00041">
    <property type="entry name" value="CUB"/>
    <property type="match status" value="23"/>
</dbReference>
<feature type="disulfide bond" evidence="27">
    <location>
        <begin position="227"/>
        <end position="236"/>
    </location>
</feature>
<organism evidence="31 32">
    <name type="scientific">Macrosiphum euphorbiae</name>
    <name type="common">potato aphid</name>
    <dbReference type="NCBI Taxonomy" id="13131"/>
    <lineage>
        <taxon>Eukaryota</taxon>
        <taxon>Metazoa</taxon>
        <taxon>Ecdysozoa</taxon>
        <taxon>Arthropoda</taxon>
        <taxon>Hexapoda</taxon>
        <taxon>Insecta</taxon>
        <taxon>Pterygota</taxon>
        <taxon>Neoptera</taxon>
        <taxon>Paraneoptera</taxon>
        <taxon>Hemiptera</taxon>
        <taxon>Sternorrhyncha</taxon>
        <taxon>Aphidomorpha</taxon>
        <taxon>Aphidoidea</taxon>
        <taxon>Aphididae</taxon>
        <taxon>Macrosiphini</taxon>
        <taxon>Macrosiphum</taxon>
    </lineage>
</organism>
<dbReference type="Pfam" id="PF00431">
    <property type="entry name" value="CUB"/>
    <property type="match status" value="21"/>
</dbReference>
<feature type="domain" description="CUB" evidence="29">
    <location>
        <begin position="1113"/>
        <end position="1225"/>
    </location>
</feature>
<evidence type="ECO:0000256" key="10">
    <source>
        <dbReference type="ARBA" id="ARBA00022729"/>
    </source>
</evidence>
<keyword evidence="4" id="KW-1003">Cell membrane</keyword>
<feature type="domain" description="CUB" evidence="29">
    <location>
        <begin position="2331"/>
        <end position="2445"/>
    </location>
</feature>
<dbReference type="GO" id="GO:0005765">
    <property type="term" value="C:lysosomal membrane"/>
    <property type="evidence" value="ECO:0007669"/>
    <property type="project" value="UniProtKB-SubCell"/>
</dbReference>
<evidence type="ECO:0000256" key="6">
    <source>
        <dbReference type="ARBA" id="ARBA00022548"/>
    </source>
</evidence>
<evidence type="ECO:0000256" key="3">
    <source>
        <dbReference type="ARBA" id="ARBA00022448"/>
    </source>
</evidence>
<evidence type="ECO:0000256" key="1">
    <source>
        <dbReference type="ARBA" id="ARBA00004177"/>
    </source>
</evidence>
<evidence type="ECO:0000256" key="16">
    <source>
        <dbReference type="ARBA" id="ARBA00023157"/>
    </source>
</evidence>
<feature type="domain" description="EGF-like" evidence="30">
    <location>
        <begin position="468"/>
        <end position="506"/>
    </location>
</feature>
<feature type="domain" description="CUB" evidence="29">
    <location>
        <begin position="1845"/>
        <end position="1955"/>
    </location>
</feature>
<reference evidence="31 32" key="1">
    <citation type="submission" date="2023-01" db="EMBL/GenBank/DDBJ databases">
        <authorList>
            <person name="Whitehead M."/>
        </authorList>
    </citation>
    <scope>NUCLEOTIDE SEQUENCE [LARGE SCALE GENOMIC DNA]</scope>
</reference>
<feature type="domain" description="CUB" evidence="29">
    <location>
        <begin position="2941"/>
        <end position="3055"/>
    </location>
</feature>
<dbReference type="InterPro" id="IPR000152">
    <property type="entry name" value="EGF-type_Asp/Asn_hydroxyl_site"/>
</dbReference>
<dbReference type="GO" id="GO:0015031">
    <property type="term" value="P:protein transport"/>
    <property type="evidence" value="ECO:0007669"/>
    <property type="project" value="UniProtKB-KW"/>
</dbReference>
<dbReference type="InterPro" id="IPR009030">
    <property type="entry name" value="Growth_fac_rcpt_cys_sf"/>
</dbReference>
<feature type="domain" description="CUB" evidence="29">
    <location>
        <begin position="2090"/>
        <end position="2213"/>
    </location>
</feature>
<evidence type="ECO:0000256" key="11">
    <source>
        <dbReference type="ARBA" id="ARBA00022737"/>
    </source>
</evidence>
<dbReference type="InterPro" id="IPR000859">
    <property type="entry name" value="CUB_dom"/>
</dbReference>
<keyword evidence="18" id="KW-0325">Glycoprotein</keyword>
<dbReference type="SMART" id="SM00042">
    <property type="entry name" value="CUB"/>
    <property type="match status" value="25"/>
</dbReference>
<keyword evidence="19" id="KW-0753">Steroid metabolism</keyword>
<keyword evidence="3" id="KW-0813">Transport</keyword>
<dbReference type="GO" id="GO:0005768">
    <property type="term" value="C:endosome"/>
    <property type="evidence" value="ECO:0007669"/>
    <property type="project" value="UniProtKB-SubCell"/>
</dbReference>
<evidence type="ECO:0000259" key="29">
    <source>
        <dbReference type="PROSITE" id="PS01180"/>
    </source>
</evidence>
<keyword evidence="15" id="KW-0472">Membrane</keyword>
<evidence type="ECO:0000256" key="21">
    <source>
        <dbReference type="ARBA" id="ARBA00023285"/>
    </source>
</evidence>
<evidence type="ECO:0000256" key="17">
    <source>
        <dbReference type="ARBA" id="ARBA00023166"/>
    </source>
</evidence>
<dbReference type="GO" id="GO:0005509">
    <property type="term" value="F:calcium ion binding"/>
    <property type="evidence" value="ECO:0007669"/>
    <property type="project" value="InterPro"/>
</dbReference>
<evidence type="ECO:0000256" key="18">
    <source>
        <dbReference type="ARBA" id="ARBA00023180"/>
    </source>
</evidence>
<feature type="domain" description="CUB" evidence="29">
    <location>
        <begin position="1711"/>
        <end position="1841"/>
    </location>
</feature>
<feature type="disulfide bond" evidence="26">
    <location>
        <begin position="632"/>
        <end position="659"/>
    </location>
</feature>
<feature type="disulfide bond" evidence="27">
    <location>
        <begin position="477"/>
        <end position="494"/>
    </location>
</feature>
<evidence type="ECO:0000256" key="2">
    <source>
        <dbReference type="ARBA" id="ARBA00004202"/>
    </source>
</evidence>
<keyword evidence="11" id="KW-0677">Repeat</keyword>
<dbReference type="Pfam" id="PF12947">
    <property type="entry name" value="EGF_3"/>
    <property type="match status" value="1"/>
</dbReference>
<feature type="domain" description="EGF-like" evidence="30">
    <location>
        <begin position="196"/>
        <end position="237"/>
    </location>
</feature>
<evidence type="ECO:0000256" key="14">
    <source>
        <dbReference type="ARBA" id="ARBA00023098"/>
    </source>
</evidence>
<feature type="domain" description="CUB" evidence="29">
    <location>
        <begin position="3308"/>
        <end position="3430"/>
    </location>
</feature>
<evidence type="ECO:0000256" key="28">
    <source>
        <dbReference type="SAM" id="SignalP"/>
    </source>
</evidence>
<keyword evidence="6" id="KW-0153">Cholesterol metabolism</keyword>
<feature type="domain" description="CUB" evidence="29">
    <location>
        <begin position="1229"/>
        <end position="1346"/>
    </location>
</feature>
<evidence type="ECO:0000256" key="27">
    <source>
        <dbReference type="PROSITE-ProRule" id="PRU00076"/>
    </source>
</evidence>
<dbReference type="PROSITE" id="PS01187">
    <property type="entry name" value="EGF_CA"/>
    <property type="match status" value="2"/>
</dbReference>
<feature type="disulfide bond" evidence="27">
    <location>
        <begin position="455"/>
        <end position="464"/>
    </location>
</feature>
<evidence type="ECO:0000256" key="13">
    <source>
        <dbReference type="ARBA" id="ARBA00022927"/>
    </source>
</evidence>
<keyword evidence="9" id="KW-0165">Cleavage on pair of basic residues</keyword>
<dbReference type="Pfam" id="PF07645">
    <property type="entry name" value="EGF_CA"/>
    <property type="match status" value="3"/>
</dbReference>
<evidence type="ECO:0000256" key="23">
    <source>
        <dbReference type="ARBA" id="ARBA00023878"/>
    </source>
</evidence>
<keyword evidence="20" id="KW-0458">Lysosome</keyword>
<feature type="domain" description="CUB" evidence="29">
    <location>
        <begin position="3056"/>
        <end position="3169"/>
    </location>
</feature>
<evidence type="ECO:0000256" key="9">
    <source>
        <dbReference type="ARBA" id="ARBA00022685"/>
    </source>
</evidence>
<comment type="subunit">
    <text evidence="25">Interacts with AMN. Component of the cubam complex composed of one CUBN trimer and one AMN chain. The cubam complex can dimerize. Interacts with LRP2 in a dual-receptor complex in a calcium-dependent manner. Found in a complex with PID1/PCLI1, LRP1 and CUBNI. Interacts with LRP1 and PID1/PCLI1.</text>
</comment>
<dbReference type="GO" id="GO:0031419">
    <property type="term" value="F:cobalamin binding"/>
    <property type="evidence" value="ECO:0007669"/>
    <property type="project" value="UniProtKB-KW"/>
</dbReference>
<feature type="domain" description="CUB" evidence="29">
    <location>
        <begin position="1481"/>
        <end position="1594"/>
    </location>
</feature>
<evidence type="ECO:0000256" key="26">
    <source>
        <dbReference type="PROSITE-ProRule" id="PRU00059"/>
    </source>
</evidence>
<feature type="domain" description="CUB" evidence="29">
    <location>
        <begin position="2447"/>
        <end position="2578"/>
    </location>
</feature>
<accession>A0AAV0XM17</accession>
<feature type="domain" description="EGF-like" evidence="30">
    <location>
        <begin position="428"/>
        <end position="465"/>
    </location>
</feature>
<evidence type="ECO:0000256" key="25">
    <source>
        <dbReference type="ARBA" id="ARBA00049703"/>
    </source>
</evidence>
<feature type="domain" description="CUB" evidence="29">
    <location>
        <begin position="2713"/>
        <end position="2784"/>
    </location>
</feature>
<dbReference type="Gene3D" id="2.60.120.290">
    <property type="entry name" value="Spermadhesin, CUB domain"/>
    <property type="match status" value="26"/>
</dbReference>
<dbReference type="InterPro" id="IPR000742">
    <property type="entry name" value="EGF"/>
</dbReference>
<sequence>MQKDGNWSLFILLLMLFDTANGLYSNQPRFRSDNGHLYIESATDHNISLNTKGQGYINVNNENLLQVIGMAKEAWDVVESFRLNDLPTFMDSVKNVVPMIDGPKGLTSRITALEMQILNGTSLTFPTNKRKDTSNGERLSYRLTNLEKKVSALVNLLAISECLSNPCQNGGSCIDLYNGFQCNCPHNWQGRLCELDVDECIRFLHTDLGCQNGAECKNTPGSYECVCAANWFGLHCTKRKNDCNGAMSTELCGNGVCINQPSTVGYTCICNQGWTTMDGGQSPACTKDVDECKENKHTCSSNPPVECRNTRGSFTCGNCPTGYEGDGFVCTDINECLVNNGGCSLNPRVQCVNNRGSFKCKPCPAGYRGDGFNCVYISGGVCAIDNGGCHPNADCTVYAETTIQCTCRQGYTGNGVGINGCVKINKAAIDPCTNNPCGSHGECIQNANNSFSCLCDTGYTGQTCSIHAENPCLANPCQNNGQCVPELEPGDYTCVCTSGYFGLYCESFVESCGGYFDSLNGTLKFPQSNTSLTYQSNMNCAWTIDVNSSRVVNISFVWIDIEKTITCSFDYVEIINGDDEDGKVLGKFCGNSLPLNNSIISDSYTVTVRFRSDGSKNFRGFQLNYTAIQPDCGGELNIDSHGTLSSPGSPGKYPPNRDCYWTLNASPGKRIQLNFFSLRFERHINCSYDYLEIRDGFTQHSPVLAKLCNTSSNGLPPPILTSGPHASLHFHSDASGQDYGFQMTYGVIEGVPGCGGIYTSPSGIITSPVDLTSDTNNYLDNLNCEWHIRMPLRQKLKLAFVKKFGIERTTNCSTDFLEIYDGSNIKSPLIGRYCGTTRFDQPIITNSNEVTIVFKSDFAYTAEGFTIKYETLCGGTFTDSKGIIESPFYPNPYPKNKICEYLIAQPVGKAIKLSFLDMEIEDLSYPQCLYDSLEIRDGDNENSTKIALLCGNIEKLPKLPYISTHNYMWLKFSTDHSNSNKGFRANYSTIDIACGGILKEPSGIIQSSKHSEQYLHNQMCKWIISVNESSQIQITWLTFSLETQHSCNNDYVEIYDNSISGNSSKIARYCGTKVPPVLTSLGNRLTIIFKTDHSVASDGFMLNYISLNKAQACGGNFFIPEGFIKSPNFPNDYPKLKDCTWVINVPVTNQIELNVTHFLLEESLDCRFDYVEIRNGGFPTSPLIGKYCGSKILPIISSIGNTLFVRFVSDGSRGRKGFFMQWYTTARGCGGILNSGVGHIVSPNYPLPIQEPLECYYKIAVAQGSQIKLTILDIELITDHFPGGQCKDNFLEFYDGGNSASKMLGTFCSDTQSSTSVHSSSNQMYIKFRNSGFSKGRGFSLKYATDCNVTIKGYQGAIEMAHQENLRTDKCEWTIVAPKGSKVNMTFTSLKLLHKRQSSLLKSLVVNSKRNNSQLTQLTISEGANINEINTDLWVHSSLEYNQSIIASTKNIVKVSYNVRSRSSFMERIDSFRLEWIVDGCGGTLDQPEGEFTSPGYPGFYPPSTTCEWNIVADYGYIIEITIVDFWFEISKSCALDALAIYSGDDDSGPELLRICHQQTSPIIVTSGGNEAFVKFDSSAESQRKGFRATYKTFLSKCGGRFTAPQGVIHTSNYPKNYDSNSSCMWYIEIAETHLVNLTFVDFSTRSFPTKNRDKVLVYDGDIHGKLLLNHSGNSIPPPVISSSNKLMVSFEVGNHDLRAKGFKAIYSTACGAKLITNTSGIITNNPSLTNSLNENCTWTIISDTLQSKVTLIFTRIDIVHPLENSMVGTTNNTNKQCSGDLFHTIFRILDGPESDAPEILKFCKSNPIPPPIISNGPAMRIEFTDNSGALDSFTALYSVRSVACGGTYDSIRGTISSPNYPNNYFRDSECVWILKSSVGNLVSLNFIAFELEEDEFCNEDYVEVREGDSIGPVLGIFCGTNFPSNVTSSSTLWVKFRSNSDGSAKGFTADFKYASEIELTKQSGEISSPMYPKPYRDSEDYSWKITVDRKQQVQIVIKEFMTTSKIHSLKIYDGSNVNSLVLYELSYTNFNTVFNETIMSTDNTVYIKLTAGSRQVGGIHFLLSWTNVDAQFSKKPFFVYDVKYNKSSYDYFLSPSTNTSVIITSPGYPYGYEHNLNVTWTIHSEPHYHIEINILDVDLYPIHSSSDVYYKDYFNIETVDSDTGNTIFLKKVYKNTNQINDKKIVGKNKVIITFISNKSLNGTGFKVKAKLKCGGELRGPTGVINLSNFTSQLLDSPHSYSLHCSWNVTVRPGRTISVKFINLQLLSCADNYVLLKNGFYEDSPLLGQGKYCNTTNIETLSTTDNKLQVGVSITVQDIVKIAFEEKSVNCGGQIYLNDVYNITQITSPSYPNIPPAHTECIWTVVAIAGEQISVTIEDLVLGETCEKEYIEFRDGAARFSKLIKHICGSNPVQDIETTDNFLYIKYFTDLSVPNNGFKLNVTIAKCGGIRRSLQGAISSPKYPGSYESNMDCEYRIIVDFRRRIILNFDVVSLKRRYPSIGVLPDVWHNNDTYDDTLSVYDVDPFNNTRVLLVTIFGSNIPPNPIKSSGQELVIKFKSHFRNGPFYSKNTDAKFLLTYDTEYNSCSQIYNVESGEIRSPQYSSLNSRRIYCSYKITVPRGRMITVEIIKGKSIAQTCDSYLLVENASKEELVAFQGADTFGISTCVDPVINPSSMNYVYESTSNEMELHYVYISGSQTGFQLKFSSNKPSICGGVIDASINGKIELPIRNITSFNCQWDLTNTNGSIVIEADFKINQTKNNCPYDFILLATNEDENILLKRYCPKSNKNEKFIIISPLPMTKLLLNAEKKSVNFTASLNYYINMCGGVLRGQTITITSPNYPNNYKENTNCAWSVVLPEGENVNIRFNDIDLDSMCDNNHVTIHDGPSPESPVLGKYCGNILPQNLVATSNELWIVFSSETGKNNSRGFNLTLESTQSGCGNTYINEKGRIYTKNYPNLYPNNEDCEWTIGVLPGNKVSFQFVERFNLEQSVNCTKDYVQVFDFVNDNWEPLGNRLCGRQIPPTFKSSETKLKVRIRTDGDIQGEGFKAEWKSICDGIFTKKSGKIFSPNYPAEYPKNVKCNFTILSPGESIELTFKSFDLEGSKCQYDNLTIYDKIGTFDDQSKHVIGTYCGNHAPNTFTFVNSVMMIFMSDHSVGKKGFEINYEFQGCGSEITTPGTIKSPIGFDKLYGIFGYPRNSNCTWVIRAPPEQVVQLVFTKFRLEPDYDDEAPEEERCPDDYVNVFDESDLKTNNYRGLGKFCGILDESLPEIKSKTNVMYVNFVTDASINDEGFVAEISFTYGEAKGCGGTIRLNQSNIIPEYTLKVPKISAKTYLNCGWLILLEQSYVAQMKLVTYTETPKCSLNTTDCRCSSLQFFDGPGPKALKIRQYCSGNVDYAPLLSSGNEAYIRYTYVDTDVDVNFEIKITPVTSVCGPTSLMVTNTTQVLTSPNYPSAYGNNLICNWFLQPEPPNTVISLRFTDLDLENTTDCSSDYLEMYYLQWADISYFNTIRMCHENHTFDFVDKITKGVKLKLHTDDRKTSKGFRLEYKSSSCQNTYDKPNGRILFSDDDTAREEECVFTINAGHSNLTISLYISSFYFWGPTLSNYLKVYLGPNVLSPLVTTLDSMSVIPDPIFSNGSTLTMAYKAYPRRGLLDMSYTSTDQGRGCGGKMFNVKGTVTSPMYPNLYRVSSTCRWDIAVPRPNSVKISFKVFKLGTRATCDTDYLEMHNVDQITGVSSFVAKYCGGDTPAAHTSLTGAVFIRYVTTVHNTGTGWVLNFDLNHNTP</sequence>
<keyword evidence="14" id="KW-0443">Lipid metabolism</keyword>
<comment type="function">
    <text evidence="24">Endocytic receptor which plays a role in lipoprotein, vitamin and iron metabolism by facilitating their uptake. Acts together with LRP2 to mediate endocytosis of high-density lipoproteins, GC, hemoglobin, ALB, TF and SCGB1A1. Acts together with AMN to mediate endocytosis of the CBLIF-cobalamin complex. Binds to ALB, MB, Kappa and lambda-light chains, TF, hemoglobin, GC, SCGB1A1, APOA1, high density lipoprotein, and the CBLIF-cobalamin complex. Ligand binding requires calcium. Serves as important transporter in several absorptive epithelia, including intestine, renal proximal tubules and embryonic yolk sac. May play an important role in the development of the peri-implantation embryo through internalization of APOA1 and cholesterol. Binds to LGALS3 at the maternal-fetal interface.</text>
</comment>
<feature type="domain" description="CUB" evidence="29">
    <location>
        <begin position="2826"/>
        <end position="2937"/>
    </location>
</feature>
<keyword evidence="12" id="KW-0967">Endosome</keyword>
<keyword evidence="13" id="KW-0653">Protein transport</keyword>
<feature type="domain" description="CUB" evidence="29">
    <location>
        <begin position="512"/>
        <end position="628"/>
    </location>
</feature>
<dbReference type="InterPro" id="IPR018097">
    <property type="entry name" value="EGF_Ca-bd_CS"/>
</dbReference>
<dbReference type="FunFam" id="2.10.25.10:FF:000122">
    <property type="entry name" value="Protein crumbs homolog 2"/>
    <property type="match status" value="1"/>
</dbReference>
<dbReference type="InterPro" id="IPR049883">
    <property type="entry name" value="NOTCH1_EGF-like"/>
</dbReference>
<feature type="disulfide bond" evidence="27">
    <location>
        <begin position="184"/>
        <end position="193"/>
    </location>
</feature>
<feature type="domain" description="CUB" evidence="29">
    <location>
        <begin position="3171"/>
        <end position="3301"/>
    </location>
</feature>
<dbReference type="EMBL" id="CARXXK010000005">
    <property type="protein sequence ID" value="CAI6369353.1"/>
    <property type="molecule type" value="Genomic_DNA"/>
</dbReference>
<name>A0AAV0XM17_9HEMI</name>
<feature type="domain" description="CUB" evidence="29">
    <location>
        <begin position="632"/>
        <end position="748"/>
    </location>
</feature>
<feature type="domain" description="CUB" evidence="29">
    <location>
        <begin position="2586"/>
        <end position="2708"/>
    </location>
</feature>
<dbReference type="SUPFAM" id="SSF57184">
    <property type="entry name" value="Growth factor receptor domain"/>
    <property type="match status" value="1"/>
</dbReference>
<dbReference type="PROSITE" id="PS00022">
    <property type="entry name" value="EGF_1"/>
    <property type="match status" value="4"/>
</dbReference>
<dbReference type="GO" id="GO:0008203">
    <property type="term" value="P:cholesterol metabolic process"/>
    <property type="evidence" value="ECO:0007669"/>
    <property type="project" value="UniProtKB-KW"/>
</dbReference>
<evidence type="ECO:0000256" key="7">
    <source>
        <dbReference type="ARBA" id="ARBA00022553"/>
    </source>
</evidence>
<dbReference type="CDD" id="cd22201">
    <property type="entry name" value="cubilin_NTD"/>
    <property type="match status" value="1"/>
</dbReference>
<keyword evidence="32" id="KW-1185">Reference proteome</keyword>
<feature type="domain" description="CUB" evidence="29">
    <location>
        <begin position="2214"/>
        <end position="2310"/>
    </location>
</feature>
<dbReference type="PROSITE" id="PS50026">
    <property type="entry name" value="EGF_3"/>
    <property type="match status" value="4"/>
</dbReference>
<dbReference type="PROSITE" id="PS00010">
    <property type="entry name" value="ASX_HYDROXYL"/>
    <property type="match status" value="2"/>
</dbReference>
<comment type="subcellular location">
    <subcellularLocation>
        <location evidence="2">Cell membrane</location>
        <topology evidence="2">Peripheral membrane protein</topology>
    </subcellularLocation>
    <subcellularLocation>
        <location evidence="1">Endosome</location>
    </subcellularLocation>
    <subcellularLocation>
        <location evidence="22">Lysosome membrane</location>
        <topology evidence="22">Peripheral membrane protein</topology>
    </subcellularLocation>
</comment>
<dbReference type="SUPFAM" id="SSF57196">
    <property type="entry name" value="EGF/Laminin"/>
    <property type="match status" value="5"/>
</dbReference>
<dbReference type="FunFam" id="2.60.120.290:FF:000060">
    <property type="entry name" value="Cubilin homolog"/>
    <property type="match status" value="1"/>
</dbReference>
<keyword evidence="16 27" id="KW-1015">Disulfide bond</keyword>
<feature type="domain" description="CUB" evidence="29">
    <location>
        <begin position="873"/>
        <end position="990"/>
    </location>
</feature>
<evidence type="ECO:0000256" key="12">
    <source>
        <dbReference type="ARBA" id="ARBA00022753"/>
    </source>
</evidence>
<keyword evidence="21" id="KW-0170">Cobalt</keyword>
<evidence type="ECO:0000256" key="24">
    <source>
        <dbReference type="ARBA" id="ARBA00049611"/>
    </source>
</evidence>
<dbReference type="Pfam" id="PF00008">
    <property type="entry name" value="EGF"/>
    <property type="match status" value="3"/>
</dbReference>
<dbReference type="PROSITE" id="PS01186">
    <property type="entry name" value="EGF_2"/>
    <property type="match status" value="2"/>
</dbReference>
<keyword evidence="10 28" id="KW-0732">Signal</keyword>
<evidence type="ECO:0000256" key="15">
    <source>
        <dbReference type="ARBA" id="ARBA00023136"/>
    </source>
</evidence>
<feature type="chain" id="PRO_5043773959" description="Cubilin" evidence="28">
    <location>
        <begin position="23"/>
        <end position="3787"/>
    </location>
</feature>